<evidence type="ECO:0008006" key="2">
    <source>
        <dbReference type="Google" id="ProtNLM"/>
    </source>
</evidence>
<dbReference type="InterPro" id="IPR011989">
    <property type="entry name" value="ARM-like"/>
</dbReference>
<proteinExistence type="predicted"/>
<sequence length="344" mass="36670">MIMVVWSVAALVAVNLALAGGVVFLRVRNDFRARRWHRIEGRWYPALLDLLAGDTTCAALLKHVETREVEPVLEICGRLARRVSGDDRKIVREFARPLLSGLSPALVSRQPERRANAIQLLTSLGTDDEFHTEIAEALADPSPLVAMVAARVVASRKRIDLAADVLGQLDRFEMWSEAFLASMLASMGSQIAPELRASFSSAESSSTTRSVTARALAELRDVPASDIAATIIVADGGQDRTLTIAALRVIEVVGQSKHLEVVRPLLGHADSAVRARAASVVGKIGVVADSPSLVAAVGDVDPWVAIHAATALYQLGQLDMLRELSRSPGAGSEAALEALARGAS</sequence>
<dbReference type="InterPro" id="IPR016024">
    <property type="entry name" value="ARM-type_fold"/>
</dbReference>
<accession>A0A3B0SUV4</accession>
<evidence type="ECO:0000313" key="1">
    <source>
        <dbReference type="EMBL" id="VAW09685.1"/>
    </source>
</evidence>
<dbReference type="AlphaFoldDB" id="A0A3B0SUV4"/>
<dbReference type="Gene3D" id="1.25.10.10">
    <property type="entry name" value="Leucine-rich Repeat Variant"/>
    <property type="match status" value="1"/>
</dbReference>
<dbReference type="Pfam" id="PF13646">
    <property type="entry name" value="HEAT_2"/>
    <property type="match status" value="1"/>
</dbReference>
<dbReference type="EMBL" id="UOEK01000633">
    <property type="protein sequence ID" value="VAW09685.1"/>
    <property type="molecule type" value="Genomic_DNA"/>
</dbReference>
<dbReference type="SUPFAM" id="SSF48371">
    <property type="entry name" value="ARM repeat"/>
    <property type="match status" value="1"/>
</dbReference>
<gene>
    <name evidence="1" type="ORF">MNBD_ACTINO02-185</name>
</gene>
<name>A0A3B0SUV4_9ZZZZ</name>
<reference evidence="1" key="1">
    <citation type="submission" date="2018-06" db="EMBL/GenBank/DDBJ databases">
        <authorList>
            <person name="Zhirakovskaya E."/>
        </authorList>
    </citation>
    <scope>NUCLEOTIDE SEQUENCE</scope>
</reference>
<organism evidence="1">
    <name type="scientific">hydrothermal vent metagenome</name>
    <dbReference type="NCBI Taxonomy" id="652676"/>
    <lineage>
        <taxon>unclassified sequences</taxon>
        <taxon>metagenomes</taxon>
        <taxon>ecological metagenomes</taxon>
    </lineage>
</organism>
<protein>
    <recommendedName>
        <fullName evidence="2">HEAT repeat domain-containing protein</fullName>
    </recommendedName>
</protein>